<dbReference type="AlphaFoldDB" id="A0A8T2T4Z8"/>
<accession>A0A8T2T4Z8</accession>
<name>A0A8T2T4Z8_CERRI</name>
<gene>
    <name evidence="2" type="ORF">KP509_15G015900</name>
</gene>
<feature type="compositionally biased region" description="Basic and acidic residues" evidence="1">
    <location>
        <begin position="13"/>
        <end position="34"/>
    </location>
</feature>
<proteinExistence type="predicted"/>
<organism evidence="2 3">
    <name type="scientific">Ceratopteris richardii</name>
    <name type="common">Triangle waterfern</name>
    <dbReference type="NCBI Taxonomy" id="49495"/>
    <lineage>
        <taxon>Eukaryota</taxon>
        <taxon>Viridiplantae</taxon>
        <taxon>Streptophyta</taxon>
        <taxon>Embryophyta</taxon>
        <taxon>Tracheophyta</taxon>
        <taxon>Polypodiopsida</taxon>
        <taxon>Polypodiidae</taxon>
        <taxon>Polypodiales</taxon>
        <taxon>Pteridineae</taxon>
        <taxon>Pteridaceae</taxon>
        <taxon>Parkerioideae</taxon>
        <taxon>Ceratopteris</taxon>
    </lineage>
</organism>
<dbReference type="Proteomes" id="UP000825935">
    <property type="component" value="Chromosome 15"/>
</dbReference>
<reference evidence="2" key="1">
    <citation type="submission" date="2021-08" db="EMBL/GenBank/DDBJ databases">
        <title>WGS assembly of Ceratopteris richardii.</title>
        <authorList>
            <person name="Marchant D.B."/>
            <person name="Chen G."/>
            <person name="Jenkins J."/>
            <person name="Shu S."/>
            <person name="Leebens-Mack J."/>
            <person name="Grimwood J."/>
            <person name="Schmutz J."/>
            <person name="Soltis P."/>
            <person name="Soltis D."/>
            <person name="Chen Z.-H."/>
        </authorList>
    </citation>
    <scope>NUCLEOTIDE SEQUENCE</scope>
    <source>
        <strain evidence="2">Whitten #5841</strain>
        <tissue evidence="2">Leaf</tissue>
    </source>
</reference>
<dbReference type="EMBL" id="CM035420">
    <property type="protein sequence ID" value="KAH7404210.1"/>
    <property type="molecule type" value="Genomic_DNA"/>
</dbReference>
<evidence type="ECO:0000313" key="3">
    <source>
        <dbReference type="Proteomes" id="UP000825935"/>
    </source>
</evidence>
<keyword evidence="3" id="KW-1185">Reference proteome</keyword>
<dbReference type="OrthoDB" id="911950at2759"/>
<sequence>MLPLLPSPLEPSRPTERGPPHCEGDERRTREEPSPPRGRAGVSPKTPKPNAHSKPTPPPSTEKKILCVNDINYLMWLTRVIVLLKRADLWDIVSGTTPKPPANDPQLADWIAKDLQAQADLLLYLGDRQVQIVWRATTGAEIWTTLRTNYHHEGLTTQVTTLKRLLSASLSEQQSTHLQSMLLLTALPQFWHPFITTEASVVGLTNDKLIARILQEDTMRQNTRSSHSSILPLSTQAARHSTQFPKHFGRSNVQPKPVDKQHKITHCSYYGHPGHLEKECRMKRPVSQRHHQ</sequence>
<evidence type="ECO:0000256" key="1">
    <source>
        <dbReference type="SAM" id="MobiDB-lite"/>
    </source>
</evidence>
<feature type="compositionally biased region" description="Pro residues" evidence="1">
    <location>
        <begin position="1"/>
        <end position="11"/>
    </location>
</feature>
<feature type="region of interest" description="Disordered" evidence="1">
    <location>
        <begin position="1"/>
        <end position="62"/>
    </location>
</feature>
<evidence type="ECO:0000313" key="2">
    <source>
        <dbReference type="EMBL" id="KAH7404210.1"/>
    </source>
</evidence>
<dbReference type="Pfam" id="PF14223">
    <property type="entry name" value="Retrotran_gag_2"/>
    <property type="match status" value="1"/>
</dbReference>
<comment type="caution">
    <text evidence="2">The sequence shown here is derived from an EMBL/GenBank/DDBJ whole genome shotgun (WGS) entry which is preliminary data.</text>
</comment>
<protein>
    <submittedName>
        <fullName evidence="2">Uncharacterized protein</fullName>
    </submittedName>
</protein>